<gene>
    <name evidence="2" type="ORF">A2570_02320</name>
</gene>
<proteinExistence type="predicted"/>
<organism evidence="2 3">
    <name type="scientific">Candidatus Brennerbacteria bacterium RIFOXYD1_FULL_41_16</name>
    <dbReference type="NCBI Taxonomy" id="1797529"/>
    <lineage>
        <taxon>Bacteria</taxon>
        <taxon>Candidatus Brenneribacteriota</taxon>
    </lineage>
</organism>
<name>A0A1G1XLR3_9BACT</name>
<dbReference type="EMBL" id="MHHY01000007">
    <property type="protein sequence ID" value="OGY40550.1"/>
    <property type="molecule type" value="Genomic_DNA"/>
</dbReference>
<comment type="caution">
    <text evidence="2">The sequence shown here is derived from an EMBL/GenBank/DDBJ whole genome shotgun (WGS) entry which is preliminary data.</text>
</comment>
<sequence>MLTKGQKKKIKISILASIFILAGLAGIFIYLKNKDHQKTAQISLRGIIMTGNDLEPPRDYCKNGQYLVSQDGQPLFQNKSVIQLRNESGQSPIKNINKYLKEEVFIDAAYEQNKDLCLALMCSCEDFITVKSIKLKTEKTLGYIKEFSDKNNRKYVNFLTAEWLTSLDGTCTMTEDEKNFPDLPVCNYNGFLIIKTEVEKEIKTSPDIAVFMQTLNHATSGDYLWDEKISLEKLKQIIKNPRTNREAIYQEMPFWFEIENSEIKKITEQYLP</sequence>
<accession>A0A1G1XLR3</accession>
<dbReference type="AlphaFoldDB" id="A0A1G1XLR3"/>
<evidence type="ECO:0000256" key="1">
    <source>
        <dbReference type="SAM" id="Phobius"/>
    </source>
</evidence>
<feature type="transmembrane region" description="Helical" evidence="1">
    <location>
        <begin position="12"/>
        <end position="31"/>
    </location>
</feature>
<keyword evidence="1" id="KW-1133">Transmembrane helix</keyword>
<evidence type="ECO:0000313" key="3">
    <source>
        <dbReference type="Proteomes" id="UP000178570"/>
    </source>
</evidence>
<keyword evidence="1" id="KW-0812">Transmembrane</keyword>
<protein>
    <submittedName>
        <fullName evidence="2">Uncharacterized protein</fullName>
    </submittedName>
</protein>
<reference evidence="2 3" key="1">
    <citation type="journal article" date="2016" name="Nat. Commun.">
        <title>Thousands of microbial genomes shed light on interconnected biogeochemical processes in an aquifer system.</title>
        <authorList>
            <person name="Anantharaman K."/>
            <person name="Brown C.T."/>
            <person name="Hug L.A."/>
            <person name="Sharon I."/>
            <person name="Castelle C.J."/>
            <person name="Probst A.J."/>
            <person name="Thomas B.C."/>
            <person name="Singh A."/>
            <person name="Wilkins M.J."/>
            <person name="Karaoz U."/>
            <person name="Brodie E.L."/>
            <person name="Williams K.H."/>
            <person name="Hubbard S.S."/>
            <person name="Banfield J.F."/>
        </authorList>
    </citation>
    <scope>NUCLEOTIDE SEQUENCE [LARGE SCALE GENOMIC DNA]</scope>
</reference>
<evidence type="ECO:0000313" key="2">
    <source>
        <dbReference type="EMBL" id="OGY40550.1"/>
    </source>
</evidence>
<dbReference type="Proteomes" id="UP000178570">
    <property type="component" value="Unassembled WGS sequence"/>
</dbReference>
<keyword evidence="1" id="KW-0472">Membrane</keyword>